<proteinExistence type="predicted"/>
<name>A0ABW4JJD4_9BACL</name>
<reference evidence="2" key="1">
    <citation type="journal article" date="2019" name="Int. J. Syst. Evol. Microbiol.">
        <title>The Global Catalogue of Microorganisms (GCM) 10K type strain sequencing project: providing services to taxonomists for standard genome sequencing and annotation.</title>
        <authorList>
            <consortium name="The Broad Institute Genomics Platform"/>
            <consortium name="The Broad Institute Genome Sequencing Center for Infectious Disease"/>
            <person name="Wu L."/>
            <person name="Ma J."/>
        </authorList>
    </citation>
    <scope>NUCLEOTIDE SEQUENCE [LARGE SCALE GENOMIC DNA]</scope>
    <source>
        <strain evidence="2">CGMCC 1.12286</strain>
    </source>
</reference>
<dbReference type="Pfam" id="PF04299">
    <property type="entry name" value="FMN_bind_2"/>
    <property type="match status" value="1"/>
</dbReference>
<dbReference type="InterPro" id="IPR012349">
    <property type="entry name" value="Split_barrel_FMN-bd"/>
</dbReference>
<dbReference type="PANTHER" id="PTHR35802">
    <property type="entry name" value="PROTEASE SYNTHASE AND SPORULATION PROTEIN PAI 2"/>
    <property type="match status" value="1"/>
</dbReference>
<protein>
    <submittedName>
        <fullName evidence="1">FMN-binding negative transcriptional regulator</fullName>
    </submittedName>
</protein>
<dbReference type="InterPro" id="IPR007396">
    <property type="entry name" value="TR_PAI2-type"/>
</dbReference>
<dbReference type="PIRSF" id="PIRSF010372">
    <property type="entry name" value="PaiB"/>
    <property type="match status" value="1"/>
</dbReference>
<accession>A0ABW4JJD4</accession>
<evidence type="ECO:0000313" key="2">
    <source>
        <dbReference type="Proteomes" id="UP001597079"/>
    </source>
</evidence>
<dbReference type="SUPFAM" id="SSF50475">
    <property type="entry name" value="FMN-binding split barrel"/>
    <property type="match status" value="1"/>
</dbReference>
<dbReference type="Proteomes" id="UP001597079">
    <property type="component" value="Unassembled WGS sequence"/>
</dbReference>
<dbReference type="Gene3D" id="2.30.110.10">
    <property type="entry name" value="Electron Transport, Fmn-binding Protein, Chain A"/>
    <property type="match status" value="1"/>
</dbReference>
<dbReference type="RefSeq" id="WP_377944405.1">
    <property type="nucleotide sequence ID" value="NZ_JBHUCX010000067.1"/>
</dbReference>
<organism evidence="1 2">
    <name type="scientific">Alicyclobacillus fodiniaquatilis</name>
    <dbReference type="NCBI Taxonomy" id="1661150"/>
    <lineage>
        <taxon>Bacteria</taxon>
        <taxon>Bacillati</taxon>
        <taxon>Bacillota</taxon>
        <taxon>Bacilli</taxon>
        <taxon>Bacillales</taxon>
        <taxon>Alicyclobacillaceae</taxon>
        <taxon>Alicyclobacillus</taxon>
    </lineage>
</organism>
<keyword evidence="2" id="KW-1185">Reference proteome</keyword>
<evidence type="ECO:0000313" key="1">
    <source>
        <dbReference type="EMBL" id="MFD1676502.1"/>
    </source>
</evidence>
<comment type="caution">
    <text evidence="1">The sequence shown here is derived from an EMBL/GenBank/DDBJ whole genome shotgun (WGS) entry which is preliminary data.</text>
</comment>
<dbReference type="PANTHER" id="PTHR35802:SF1">
    <property type="entry name" value="PROTEASE SYNTHASE AND SPORULATION PROTEIN PAI 2"/>
    <property type="match status" value="1"/>
</dbReference>
<dbReference type="EMBL" id="JBHUCX010000067">
    <property type="protein sequence ID" value="MFD1676502.1"/>
    <property type="molecule type" value="Genomic_DNA"/>
</dbReference>
<gene>
    <name evidence="1" type="ORF">ACFSB2_17525</name>
</gene>
<sequence>MYIPKPFTMSDPAEIESFIRKHSFGILMSDDNGTPLATHLPFFYDAEQNALFSHMAKENPQWQHLDGRTVLAVFSGPHAYISPAWYELPASVPTWNYMAVHVYGKCSVIESEGELAEVLERTVRFYEPDSDLPSQADEMFYRNMMKAIVGFRIDITDMQGVAKLSQNKPVAVQERVIANLGVSADVGAKAVADQMRTRLKGIGL</sequence>